<protein>
    <submittedName>
        <fullName evidence="4">Long-chain-fatty-acid-CoA ligase</fullName>
    </submittedName>
</protein>
<evidence type="ECO:0000313" key="4">
    <source>
        <dbReference type="EMBL" id="KAG7374459.1"/>
    </source>
</evidence>
<dbReference type="GO" id="GO:0005524">
    <property type="term" value="F:ATP binding"/>
    <property type="evidence" value="ECO:0007669"/>
    <property type="project" value="UniProtKB-KW"/>
</dbReference>
<dbReference type="EMBL" id="JAGRRH010000001">
    <property type="protein sequence ID" value="KAG7374459.1"/>
    <property type="molecule type" value="Genomic_DNA"/>
</dbReference>
<dbReference type="GO" id="GO:0004467">
    <property type="term" value="F:long-chain fatty acid-CoA ligase activity"/>
    <property type="evidence" value="ECO:0007669"/>
    <property type="project" value="TreeGrafter"/>
</dbReference>
<keyword evidence="2" id="KW-0067">ATP-binding</keyword>
<comment type="caution">
    <text evidence="4">The sequence shown here is derived from an EMBL/GenBank/DDBJ whole genome shotgun (WGS) entry which is preliminary data.</text>
</comment>
<dbReference type="Pfam" id="PF23562">
    <property type="entry name" value="AMP-binding_C_3"/>
    <property type="match status" value="1"/>
</dbReference>
<keyword evidence="1" id="KW-0547">Nucleotide-binding</keyword>
<dbReference type="InterPro" id="IPR020845">
    <property type="entry name" value="AMP-binding_CS"/>
</dbReference>
<proteinExistence type="predicted"/>
<name>A0A9K3QA79_9STRA</name>
<accession>A0A9K3QA79</accession>
<dbReference type="Proteomes" id="UP000693970">
    <property type="component" value="Unassembled WGS sequence"/>
</dbReference>
<dbReference type="AlphaFoldDB" id="A0A9K3QA79"/>
<dbReference type="InterPro" id="IPR000873">
    <property type="entry name" value="AMP-dep_synth/lig_dom"/>
</dbReference>
<evidence type="ECO:0000259" key="3">
    <source>
        <dbReference type="Pfam" id="PF00501"/>
    </source>
</evidence>
<feature type="domain" description="AMP-dependent synthetase/ligase" evidence="3">
    <location>
        <begin position="83"/>
        <end position="484"/>
    </location>
</feature>
<organism evidence="4 5">
    <name type="scientific">Nitzschia inconspicua</name>
    <dbReference type="NCBI Taxonomy" id="303405"/>
    <lineage>
        <taxon>Eukaryota</taxon>
        <taxon>Sar</taxon>
        <taxon>Stramenopiles</taxon>
        <taxon>Ochrophyta</taxon>
        <taxon>Bacillariophyta</taxon>
        <taxon>Bacillariophyceae</taxon>
        <taxon>Bacillariophycidae</taxon>
        <taxon>Bacillariales</taxon>
        <taxon>Bacillariaceae</taxon>
        <taxon>Nitzschia</taxon>
    </lineage>
</organism>
<reference evidence="4" key="1">
    <citation type="journal article" date="2021" name="Sci. Rep.">
        <title>Diploid genomic architecture of Nitzschia inconspicua, an elite biomass production diatom.</title>
        <authorList>
            <person name="Oliver A."/>
            <person name="Podell S."/>
            <person name="Pinowska A."/>
            <person name="Traller J.C."/>
            <person name="Smith S.R."/>
            <person name="McClure R."/>
            <person name="Beliaev A."/>
            <person name="Bohutskyi P."/>
            <person name="Hill E.A."/>
            <person name="Rabines A."/>
            <person name="Zheng H."/>
            <person name="Allen L.Z."/>
            <person name="Kuo A."/>
            <person name="Grigoriev I.V."/>
            <person name="Allen A.E."/>
            <person name="Hazlebeck D."/>
            <person name="Allen E.E."/>
        </authorList>
    </citation>
    <scope>NUCLEOTIDE SEQUENCE</scope>
    <source>
        <strain evidence="4">Hildebrandi</strain>
    </source>
</reference>
<dbReference type="OrthoDB" id="1700726at2759"/>
<dbReference type="CDD" id="cd05907">
    <property type="entry name" value="VL_LC_FACS_like"/>
    <property type="match status" value="1"/>
</dbReference>
<keyword evidence="4" id="KW-0436">Ligase</keyword>
<evidence type="ECO:0000256" key="2">
    <source>
        <dbReference type="ARBA" id="ARBA00022840"/>
    </source>
</evidence>
<evidence type="ECO:0000313" key="5">
    <source>
        <dbReference type="Proteomes" id="UP000693970"/>
    </source>
</evidence>
<dbReference type="PROSITE" id="PS00455">
    <property type="entry name" value="AMP_BINDING"/>
    <property type="match status" value="1"/>
</dbReference>
<dbReference type="PANTHER" id="PTHR43272">
    <property type="entry name" value="LONG-CHAIN-FATTY-ACID--COA LIGASE"/>
    <property type="match status" value="1"/>
</dbReference>
<dbReference type="Pfam" id="PF00501">
    <property type="entry name" value="AMP-binding"/>
    <property type="match status" value="1"/>
</dbReference>
<dbReference type="GO" id="GO:0016020">
    <property type="term" value="C:membrane"/>
    <property type="evidence" value="ECO:0007669"/>
    <property type="project" value="TreeGrafter"/>
</dbReference>
<dbReference type="PANTHER" id="PTHR43272:SF33">
    <property type="entry name" value="AMP-BINDING DOMAIN-CONTAINING PROTEIN-RELATED"/>
    <property type="match status" value="1"/>
</dbReference>
<evidence type="ECO:0000256" key="1">
    <source>
        <dbReference type="ARBA" id="ARBA00022741"/>
    </source>
</evidence>
<keyword evidence="5" id="KW-1185">Reference proteome</keyword>
<reference evidence="4" key="2">
    <citation type="submission" date="2021-04" db="EMBL/GenBank/DDBJ databases">
        <authorList>
            <person name="Podell S."/>
        </authorList>
    </citation>
    <scope>NUCLEOTIDE SEQUENCE</scope>
    <source>
        <strain evidence="4">Hildebrandi</strain>
    </source>
</reference>
<gene>
    <name evidence="4" type="ORF">IV203_013554</name>
</gene>
<sequence>MIRIGAAFLGSCGRKVATGHKVVGKEFSWRSLSASMSMADFHDQGLIDSQGLTLFDTLHELQETSCTVFADNELFGTYNDKSGKFEYLSYKEFGQKVDECRAVLKHLGVAPYDKIGVISNNRYEWAMIACAAYSLSSTLVPMYEAQLSSDWRYIINDSGANVLFCSKQEIFDRLNREVLPMTSHVHTTLCLDAVHGEVYGYKTVTDEVQNSIATSIAPCKEDLANLIYTSGTTGSPKGVELTHLNMTSNVKGARAMAANPADLVTPSDRSLAFLPWAHSYGQTCELWMGMSSGASAAICRGIPMILEDLQLVRPSILFAVPTLYKKVYDGVQNKMKSGSYVQDTLLRKAIDAGMAKAAFQRGERGPLSVMERIKYSMLDKIVLSKIRDRFGGNLKYGCVAGAACPIEVLKFMDAIGIPVCEGYGLTETSPIITLNVPNNRTIGSVGRPLKDVTVYIVDEDGNQVAEGEEGEICCVGPNIMKGYHNNPDATDEVITLAPDGVSRMFHTGDIGRLDADGWVKVTGRIKEQYKLENGKYVVPTPIENAIGNSRFISQVVLVGANRPHNVALIVPEWPAIRAELQYSDAVSEEEIMMDEKLRQLIDEEIQMSCSQLKKFEVPKEWAFVAPFTAANNMLTPKMSIRRHNVVDAYSDVIAHLYGDEPVVSEAPPDIQSNREAA</sequence>